<proteinExistence type="predicted"/>
<keyword evidence="2" id="KW-0472">Membrane</keyword>
<feature type="region of interest" description="Disordered" evidence="1">
    <location>
        <begin position="495"/>
        <end position="639"/>
    </location>
</feature>
<keyword evidence="2" id="KW-0812">Transmembrane</keyword>
<evidence type="ECO:0000256" key="2">
    <source>
        <dbReference type="SAM" id="Phobius"/>
    </source>
</evidence>
<feature type="transmembrane region" description="Helical" evidence="2">
    <location>
        <begin position="267"/>
        <end position="287"/>
    </location>
</feature>
<keyword evidence="2" id="KW-1133">Transmembrane helix</keyword>
<sequence>MEKNAIRISAIVNRTDGGSQRGSEADQKNFTTEPTIICASPSKKLGICPSFSRNVHDAPRINQYALYVNEALSPRSSGWLYLSVISMACLSSFLITENSINESTTEEASSDGGSRSSIDTLLISILSISFALSFLITLFYHHRDLREKITKDIPRVHNSLEFILSLFLFGFWCTILRYATDPYADVTLSSIDGKEEIYNTNMWVCTWIGFGLSSYLVGSLIMASPVRKRGVVCVRGFIDDVFSARRSSTRRDCTTIATDVNWGEDSLVYWFMLLAFSSALAGFSISTREGDECTGIDLSSSAFCKRTTLGSAIGIMCALLAFAALLLYRMDKGGTFDQWGSKRKSIVSRINSILPYLALVLQSVNMGFGTNTPGPSTYINSTYVASLMGIMLSLRLCEQATNRSVLRLLPPPPHRVEIGAEENNLRVDGLGNIDEDHSASSSSSHASSSSASASASAETFESSSECAVVPTPRDNDQLSGTTDVECGINKSVHRDHSLCGSDSMSEGADESASSAAYPSSGGSSNDPSTKDTYSTYTPPQAPPNYSLSSSPPQPRSFAEVSYPPTQSATRHVDDAPTEIRRKSTDGDSNTFVELSFQPDDDVSSIGFSATPGDNFGKEPDGFKYDDLYTPSDDPIVPDNAPIMMVSRRKWDQQSSSPQDINVALAPVSESTSFTEPCSTSTTSTHQHKVGAIMNRWMDKSTYPYAASQDDRSWTDSDSSNHDGPPTVNSIGNSIDEV</sequence>
<dbReference type="EMBL" id="JALLBG020000268">
    <property type="protein sequence ID" value="KAL3757312.1"/>
    <property type="molecule type" value="Genomic_DNA"/>
</dbReference>
<dbReference type="Proteomes" id="UP001530293">
    <property type="component" value="Unassembled WGS sequence"/>
</dbReference>
<name>A0ABD3M562_9STRA</name>
<reference evidence="3 4" key="1">
    <citation type="submission" date="2024-10" db="EMBL/GenBank/DDBJ databases">
        <title>Updated reference genomes for cyclostephanoid diatoms.</title>
        <authorList>
            <person name="Roberts W.R."/>
            <person name="Alverson A.J."/>
        </authorList>
    </citation>
    <scope>NUCLEOTIDE SEQUENCE [LARGE SCALE GENOMIC DNA]</scope>
    <source>
        <strain evidence="3 4">AJA232-27</strain>
    </source>
</reference>
<feature type="compositionally biased region" description="Polar residues" evidence="1">
    <location>
        <begin position="726"/>
        <end position="737"/>
    </location>
</feature>
<feature type="transmembrane region" description="Helical" evidence="2">
    <location>
        <begin position="79"/>
        <end position="100"/>
    </location>
</feature>
<comment type="caution">
    <text evidence="3">The sequence shown here is derived from an EMBL/GenBank/DDBJ whole genome shotgun (WGS) entry which is preliminary data.</text>
</comment>
<accession>A0ABD3M562</accession>
<feature type="compositionally biased region" description="Basic and acidic residues" evidence="1">
    <location>
        <begin position="570"/>
        <end position="585"/>
    </location>
</feature>
<feature type="transmembrane region" description="Helical" evidence="2">
    <location>
        <begin position="307"/>
        <end position="328"/>
    </location>
</feature>
<evidence type="ECO:0000313" key="3">
    <source>
        <dbReference type="EMBL" id="KAL3757312.1"/>
    </source>
</evidence>
<gene>
    <name evidence="3" type="ORF">ACHAWU_008473</name>
</gene>
<feature type="compositionally biased region" description="Low complexity" evidence="1">
    <location>
        <begin position="500"/>
        <end position="524"/>
    </location>
</feature>
<keyword evidence="4" id="KW-1185">Reference proteome</keyword>
<feature type="transmembrane region" description="Helical" evidence="2">
    <location>
        <begin position="349"/>
        <end position="366"/>
    </location>
</feature>
<feature type="transmembrane region" description="Helical" evidence="2">
    <location>
        <begin position="162"/>
        <end position="180"/>
    </location>
</feature>
<evidence type="ECO:0008006" key="5">
    <source>
        <dbReference type="Google" id="ProtNLM"/>
    </source>
</evidence>
<feature type="region of interest" description="Disordered" evidence="1">
    <location>
        <begin position="703"/>
        <end position="737"/>
    </location>
</feature>
<organism evidence="3 4">
    <name type="scientific">Discostella pseudostelligera</name>
    <dbReference type="NCBI Taxonomy" id="259834"/>
    <lineage>
        <taxon>Eukaryota</taxon>
        <taxon>Sar</taxon>
        <taxon>Stramenopiles</taxon>
        <taxon>Ochrophyta</taxon>
        <taxon>Bacillariophyta</taxon>
        <taxon>Coscinodiscophyceae</taxon>
        <taxon>Thalassiosirophycidae</taxon>
        <taxon>Stephanodiscales</taxon>
        <taxon>Stephanodiscaceae</taxon>
        <taxon>Discostella</taxon>
    </lineage>
</organism>
<feature type="region of interest" description="Disordered" evidence="1">
    <location>
        <begin position="428"/>
        <end position="483"/>
    </location>
</feature>
<feature type="transmembrane region" description="Helical" evidence="2">
    <location>
        <begin position="200"/>
        <end position="221"/>
    </location>
</feature>
<feature type="compositionally biased region" description="Basic and acidic residues" evidence="1">
    <location>
        <begin position="615"/>
        <end position="626"/>
    </location>
</feature>
<feature type="compositionally biased region" description="Basic and acidic residues" evidence="1">
    <location>
        <begin position="708"/>
        <end position="720"/>
    </location>
</feature>
<feature type="compositionally biased region" description="Polar residues" evidence="1">
    <location>
        <begin position="525"/>
        <end position="550"/>
    </location>
</feature>
<feature type="compositionally biased region" description="Low complexity" evidence="1">
    <location>
        <begin position="439"/>
        <end position="465"/>
    </location>
</feature>
<dbReference type="AlphaFoldDB" id="A0ABD3M562"/>
<evidence type="ECO:0000313" key="4">
    <source>
        <dbReference type="Proteomes" id="UP001530293"/>
    </source>
</evidence>
<protein>
    <recommendedName>
        <fullName evidence="5">Transmembrane protein</fullName>
    </recommendedName>
</protein>
<feature type="transmembrane region" description="Helical" evidence="2">
    <location>
        <begin position="120"/>
        <end position="141"/>
    </location>
</feature>
<evidence type="ECO:0000256" key="1">
    <source>
        <dbReference type="SAM" id="MobiDB-lite"/>
    </source>
</evidence>